<reference evidence="2" key="1">
    <citation type="journal article" date="2017" name="Genome Biol.">
        <title>Comparative genomics reveals high biological diversity and specific adaptations in the industrially and medically important fungal genus Aspergillus.</title>
        <authorList>
            <person name="de Vries R.P."/>
            <person name="Riley R."/>
            <person name="Wiebenga A."/>
            <person name="Aguilar-Osorio G."/>
            <person name="Amillis S."/>
            <person name="Uchima C.A."/>
            <person name="Anderluh G."/>
            <person name="Asadollahi M."/>
            <person name="Askin M."/>
            <person name="Barry K."/>
            <person name="Battaglia E."/>
            <person name="Bayram O."/>
            <person name="Benocci T."/>
            <person name="Braus-Stromeyer S.A."/>
            <person name="Caldana C."/>
            <person name="Canovas D."/>
            <person name="Cerqueira G.C."/>
            <person name="Chen F."/>
            <person name="Chen W."/>
            <person name="Choi C."/>
            <person name="Clum A."/>
            <person name="Dos Santos R.A."/>
            <person name="Damasio A.R."/>
            <person name="Diallinas G."/>
            <person name="Emri T."/>
            <person name="Fekete E."/>
            <person name="Flipphi M."/>
            <person name="Freyberg S."/>
            <person name="Gallo A."/>
            <person name="Gournas C."/>
            <person name="Habgood R."/>
            <person name="Hainaut M."/>
            <person name="Harispe M.L."/>
            <person name="Henrissat B."/>
            <person name="Hilden K.S."/>
            <person name="Hope R."/>
            <person name="Hossain A."/>
            <person name="Karabika E."/>
            <person name="Karaffa L."/>
            <person name="Karanyi Z."/>
            <person name="Krasevec N."/>
            <person name="Kuo A."/>
            <person name="Kusch H."/>
            <person name="LaButti K."/>
            <person name="Lagendijk E.L."/>
            <person name="Lapidus A."/>
            <person name="Levasseur A."/>
            <person name="Lindquist E."/>
            <person name="Lipzen A."/>
            <person name="Logrieco A.F."/>
            <person name="MacCabe A."/>
            <person name="Maekelae M.R."/>
            <person name="Malavazi I."/>
            <person name="Melin P."/>
            <person name="Meyer V."/>
            <person name="Mielnichuk N."/>
            <person name="Miskei M."/>
            <person name="Molnar A.P."/>
            <person name="Mule G."/>
            <person name="Ngan C.Y."/>
            <person name="Orejas M."/>
            <person name="Orosz E."/>
            <person name="Ouedraogo J.P."/>
            <person name="Overkamp K.M."/>
            <person name="Park H.-S."/>
            <person name="Perrone G."/>
            <person name="Piumi F."/>
            <person name="Punt P.J."/>
            <person name="Ram A.F."/>
            <person name="Ramon A."/>
            <person name="Rauscher S."/>
            <person name="Record E."/>
            <person name="Riano-Pachon D.M."/>
            <person name="Robert V."/>
            <person name="Roehrig J."/>
            <person name="Ruller R."/>
            <person name="Salamov A."/>
            <person name="Salih N.S."/>
            <person name="Samson R.A."/>
            <person name="Sandor E."/>
            <person name="Sanguinetti M."/>
            <person name="Schuetze T."/>
            <person name="Sepcic K."/>
            <person name="Shelest E."/>
            <person name="Sherlock G."/>
            <person name="Sophianopoulou V."/>
            <person name="Squina F.M."/>
            <person name="Sun H."/>
            <person name="Susca A."/>
            <person name="Todd R.B."/>
            <person name="Tsang A."/>
            <person name="Unkles S.E."/>
            <person name="van de Wiele N."/>
            <person name="van Rossen-Uffink D."/>
            <person name="Oliveira J.V."/>
            <person name="Vesth T.C."/>
            <person name="Visser J."/>
            <person name="Yu J.-H."/>
            <person name="Zhou M."/>
            <person name="Andersen M.R."/>
            <person name="Archer D.B."/>
            <person name="Baker S.E."/>
            <person name="Benoit I."/>
            <person name="Brakhage A.A."/>
            <person name="Braus G.H."/>
            <person name="Fischer R."/>
            <person name="Frisvad J.C."/>
            <person name="Goldman G.H."/>
            <person name="Houbraken J."/>
            <person name="Oakley B."/>
            <person name="Pocsi I."/>
            <person name="Scazzocchio C."/>
            <person name="Seiboth B."/>
            <person name="vanKuyk P.A."/>
            <person name="Wortman J."/>
            <person name="Dyer P.S."/>
            <person name="Grigoriev I.V."/>
        </authorList>
    </citation>
    <scope>NUCLEOTIDE SEQUENCE [LARGE SCALE GENOMIC DNA]</scope>
    <source>
        <strain evidence="2">CBS 506.65</strain>
    </source>
</reference>
<dbReference type="RefSeq" id="XP_022582876.1">
    <property type="nucleotide sequence ID" value="XM_022726321.1"/>
</dbReference>
<accession>A0A1L9SMM8</accession>
<dbReference type="VEuPathDB" id="FungiDB:ASPZODRAFT_1576984"/>
<organism evidence="1 2">
    <name type="scientific">Penicilliopsis zonata CBS 506.65</name>
    <dbReference type="NCBI Taxonomy" id="1073090"/>
    <lineage>
        <taxon>Eukaryota</taxon>
        <taxon>Fungi</taxon>
        <taxon>Dikarya</taxon>
        <taxon>Ascomycota</taxon>
        <taxon>Pezizomycotina</taxon>
        <taxon>Eurotiomycetes</taxon>
        <taxon>Eurotiomycetidae</taxon>
        <taxon>Eurotiales</taxon>
        <taxon>Aspergillaceae</taxon>
        <taxon>Penicilliopsis</taxon>
    </lineage>
</organism>
<keyword evidence="2" id="KW-1185">Reference proteome</keyword>
<dbReference type="GeneID" id="34612785"/>
<gene>
    <name evidence="1" type="ORF">ASPZODRAFT_1576984</name>
</gene>
<evidence type="ECO:0000313" key="2">
    <source>
        <dbReference type="Proteomes" id="UP000184188"/>
    </source>
</evidence>
<protein>
    <submittedName>
        <fullName evidence="1">Uncharacterized protein</fullName>
    </submittedName>
</protein>
<evidence type="ECO:0000313" key="1">
    <source>
        <dbReference type="EMBL" id="OJJ48366.1"/>
    </source>
</evidence>
<name>A0A1L9SMM8_9EURO</name>
<dbReference type="Proteomes" id="UP000184188">
    <property type="component" value="Unassembled WGS sequence"/>
</dbReference>
<dbReference type="AlphaFoldDB" id="A0A1L9SMM8"/>
<sequence>MGRASKSPWKSPQMTGGREAIARQILTVHRLNSILCNLGPGPEGYIVWRGEDWRERGAGERKAGEQDRNGMIVSSASLGPGFCALQPALVGTPSHQEGGNGTHRKRRWKRNEKHRNIYSMRRSAIHSASNPARNRFRTKRSFLRRAQTCPPYLFFFSYIERSYFSDNTSYGWCVWDSVAAKYHLCVSFRWLPEAHHELSLPSLRFFQHMHALW</sequence>
<proteinExistence type="predicted"/>
<dbReference type="EMBL" id="KV878339">
    <property type="protein sequence ID" value="OJJ48366.1"/>
    <property type="molecule type" value="Genomic_DNA"/>
</dbReference>